<evidence type="ECO:0000256" key="11">
    <source>
        <dbReference type="ARBA" id="ARBA00023033"/>
    </source>
</evidence>
<keyword evidence="11 14" id="KW-0503">Monooxygenase</keyword>
<dbReference type="PANTHER" id="PTHR24305">
    <property type="entry name" value="CYTOCHROME P450"/>
    <property type="match status" value="1"/>
</dbReference>
<keyword evidence="10 13" id="KW-0408">Iron</keyword>
<evidence type="ECO:0000256" key="2">
    <source>
        <dbReference type="ARBA" id="ARBA00004370"/>
    </source>
</evidence>
<evidence type="ECO:0000256" key="13">
    <source>
        <dbReference type="PIRSR" id="PIRSR602401-1"/>
    </source>
</evidence>
<dbReference type="InterPro" id="IPR002401">
    <property type="entry name" value="Cyt_P450_E_grp-I"/>
</dbReference>
<dbReference type="PRINTS" id="PR00385">
    <property type="entry name" value="P450"/>
</dbReference>
<accession>D8PL87</accession>
<dbReference type="eggNOG" id="KOG0157">
    <property type="taxonomic scope" value="Eukaryota"/>
</dbReference>
<dbReference type="HOGENOM" id="CLU_001570_5_11_1"/>
<comment type="cofactor">
    <cofactor evidence="1 13">
        <name>heme</name>
        <dbReference type="ChEBI" id="CHEBI:30413"/>
    </cofactor>
</comment>
<dbReference type="RefSeq" id="XP_003037624.1">
    <property type="nucleotide sequence ID" value="XM_003037578.1"/>
</dbReference>
<keyword evidence="5 13" id="KW-0349">Heme</keyword>
<gene>
    <name evidence="15" type="ORF">SCHCODRAFT_231874</name>
</gene>
<keyword evidence="9 14" id="KW-0560">Oxidoreductase</keyword>
<evidence type="ECO:0000256" key="14">
    <source>
        <dbReference type="RuleBase" id="RU000461"/>
    </source>
</evidence>
<sequence>MDYVPHAALLLLTLVLVSVARYLIHILSARSVLRRVPGPSPSSFLWGEEWDLFHTSPGSRYLSWHKHFGKVHQIISITDPRAISFIISEKTYSFPKPHGVREWFKATQGKGIIWVEGKEAHEQQRRLIAPALSQQTVRAVVPVFYDISAKLCSQWAKIIDASPTGAAEIEVTFWAGRFALDAVARAAFDYDLDCLAGTPHALAESLDGLTNNEANASSFYMRALFWLFPSILMIGEKGRMIRRSKAELGAIASKMWRDARAGGDSHGRNLIATMLKVAEASGSQLREDQVIDQMRTTISAGYETVSAIVAWILYEIAVHPDLQRKLREEVEHAGEPSLDELNVKYRLLDATLKETLRMHPAILENHHEASETISIPLSSPLPDTEDSQLVVPKGTLIAIPLNVLQTDPAVFGDDADVFRAERWLERAEKGVRHKRELFAFGEGPRSCLGRAMAMAEIKALVITILKQYSLECHHDIEAFQSFVIRPRVVGEGPSSLPLLVRKL</sequence>
<dbReference type="KEGG" id="scm:SCHCO_02662483"/>
<dbReference type="OrthoDB" id="1470350at2759"/>
<evidence type="ECO:0000256" key="7">
    <source>
        <dbReference type="ARBA" id="ARBA00022723"/>
    </source>
</evidence>
<dbReference type="Proteomes" id="UP000007431">
    <property type="component" value="Unassembled WGS sequence"/>
</dbReference>
<protein>
    <recommendedName>
        <fullName evidence="17">Cytochrome P450</fullName>
    </recommendedName>
</protein>
<evidence type="ECO:0000256" key="8">
    <source>
        <dbReference type="ARBA" id="ARBA00022989"/>
    </source>
</evidence>
<dbReference type="GO" id="GO:0005506">
    <property type="term" value="F:iron ion binding"/>
    <property type="evidence" value="ECO:0007669"/>
    <property type="project" value="InterPro"/>
</dbReference>
<dbReference type="EMBL" id="GL377302">
    <property type="protein sequence ID" value="EFJ02722.1"/>
    <property type="molecule type" value="Genomic_DNA"/>
</dbReference>
<dbReference type="GeneID" id="9594989"/>
<dbReference type="PRINTS" id="PR00463">
    <property type="entry name" value="EP450I"/>
</dbReference>
<dbReference type="OMA" id="APIIYRD"/>
<comment type="similarity">
    <text evidence="4 14">Belongs to the cytochrome P450 family.</text>
</comment>
<dbReference type="GO" id="GO:0020037">
    <property type="term" value="F:heme binding"/>
    <property type="evidence" value="ECO:0007669"/>
    <property type="project" value="InterPro"/>
</dbReference>
<comment type="pathway">
    <text evidence="3">Secondary metabolite biosynthesis; terpenoid biosynthesis.</text>
</comment>
<dbReference type="VEuPathDB" id="FungiDB:SCHCODRAFT_02662483"/>
<evidence type="ECO:0000313" key="15">
    <source>
        <dbReference type="EMBL" id="EFJ02722.1"/>
    </source>
</evidence>
<dbReference type="Gene3D" id="1.10.630.10">
    <property type="entry name" value="Cytochrome P450"/>
    <property type="match status" value="1"/>
</dbReference>
<dbReference type="Pfam" id="PF00067">
    <property type="entry name" value="p450"/>
    <property type="match status" value="1"/>
</dbReference>
<dbReference type="SUPFAM" id="SSF48264">
    <property type="entry name" value="Cytochrome P450"/>
    <property type="match status" value="1"/>
</dbReference>
<evidence type="ECO:0000256" key="10">
    <source>
        <dbReference type="ARBA" id="ARBA00023004"/>
    </source>
</evidence>
<evidence type="ECO:0000256" key="4">
    <source>
        <dbReference type="ARBA" id="ARBA00010617"/>
    </source>
</evidence>
<comment type="subcellular location">
    <subcellularLocation>
        <location evidence="2">Membrane</location>
    </subcellularLocation>
</comment>
<dbReference type="AlphaFoldDB" id="D8PL87"/>
<dbReference type="GO" id="GO:0016020">
    <property type="term" value="C:membrane"/>
    <property type="evidence" value="ECO:0007669"/>
    <property type="project" value="UniProtKB-SubCell"/>
</dbReference>
<keyword evidence="8" id="KW-1133">Transmembrane helix</keyword>
<dbReference type="GO" id="GO:0016705">
    <property type="term" value="F:oxidoreductase activity, acting on paired donors, with incorporation or reduction of molecular oxygen"/>
    <property type="evidence" value="ECO:0007669"/>
    <property type="project" value="InterPro"/>
</dbReference>
<evidence type="ECO:0000256" key="3">
    <source>
        <dbReference type="ARBA" id="ARBA00004721"/>
    </source>
</evidence>
<evidence type="ECO:0000256" key="1">
    <source>
        <dbReference type="ARBA" id="ARBA00001971"/>
    </source>
</evidence>
<keyword evidence="7 13" id="KW-0479">Metal-binding</keyword>
<feature type="binding site" description="axial binding residue" evidence="13">
    <location>
        <position position="447"/>
    </location>
    <ligand>
        <name>heme</name>
        <dbReference type="ChEBI" id="CHEBI:30413"/>
    </ligand>
    <ligandPart>
        <name>Fe</name>
        <dbReference type="ChEBI" id="CHEBI:18248"/>
    </ligandPart>
</feature>
<dbReference type="InterPro" id="IPR036396">
    <property type="entry name" value="Cyt_P450_sf"/>
</dbReference>
<name>D8PL87_SCHCM</name>
<proteinExistence type="inferred from homology"/>
<keyword evidence="12" id="KW-0472">Membrane</keyword>
<evidence type="ECO:0000256" key="12">
    <source>
        <dbReference type="ARBA" id="ARBA00023136"/>
    </source>
</evidence>
<keyword evidence="16" id="KW-1185">Reference proteome</keyword>
<dbReference type="GO" id="GO:0004497">
    <property type="term" value="F:monooxygenase activity"/>
    <property type="evidence" value="ECO:0007669"/>
    <property type="project" value="UniProtKB-KW"/>
</dbReference>
<dbReference type="PANTHER" id="PTHR24305:SF166">
    <property type="entry name" value="CYTOCHROME P450 12A4, MITOCHONDRIAL-RELATED"/>
    <property type="match status" value="1"/>
</dbReference>
<evidence type="ECO:0000256" key="9">
    <source>
        <dbReference type="ARBA" id="ARBA00023002"/>
    </source>
</evidence>
<dbReference type="InParanoid" id="D8PL87"/>
<evidence type="ECO:0000256" key="6">
    <source>
        <dbReference type="ARBA" id="ARBA00022692"/>
    </source>
</evidence>
<organism evidence="16">
    <name type="scientific">Schizophyllum commune (strain H4-8 / FGSC 9210)</name>
    <name type="common">Split gill fungus</name>
    <dbReference type="NCBI Taxonomy" id="578458"/>
    <lineage>
        <taxon>Eukaryota</taxon>
        <taxon>Fungi</taxon>
        <taxon>Dikarya</taxon>
        <taxon>Basidiomycota</taxon>
        <taxon>Agaricomycotina</taxon>
        <taxon>Agaricomycetes</taxon>
        <taxon>Agaricomycetidae</taxon>
        <taxon>Agaricales</taxon>
        <taxon>Schizophyllaceae</taxon>
        <taxon>Schizophyllum</taxon>
    </lineage>
</organism>
<dbReference type="InterPro" id="IPR001128">
    <property type="entry name" value="Cyt_P450"/>
</dbReference>
<evidence type="ECO:0008006" key="17">
    <source>
        <dbReference type="Google" id="ProtNLM"/>
    </source>
</evidence>
<keyword evidence="6" id="KW-0812">Transmembrane</keyword>
<evidence type="ECO:0000256" key="5">
    <source>
        <dbReference type="ARBA" id="ARBA00022617"/>
    </source>
</evidence>
<dbReference type="InterPro" id="IPR017972">
    <property type="entry name" value="Cyt_P450_CS"/>
</dbReference>
<dbReference type="PROSITE" id="PS00086">
    <property type="entry name" value="CYTOCHROME_P450"/>
    <property type="match status" value="1"/>
</dbReference>
<evidence type="ECO:0000313" key="16">
    <source>
        <dbReference type="Proteomes" id="UP000007431"/>
    </source>
</evidence>
<dbReference type="InterPro" id="IPR050121">
    <property type="entry name" value="Cytochrome_P450_monoxygenase"/>
</dbReference>
<reference evidence="15 16" key="1">
    <citation type="journal article" date="2010" name="Nat. Biotechnol.">
        <title>Genome sequence of the model mushroom Schizophyllum commune.</title>
        <authorList>
            <person name="Ohm R.A."/>
            <person name="de Jong J.F."/>
            <person name="Lugones L.G."/>
            <person name="Aerts A."/>
            <person name="Kothe E."/>
            <person name="Stajich J.E."/>
            <person name="de Vries R.P."/>
            <person name="Record E."/>
            <person name="Levasseur A."/>
            <person name="Baker S.E."/>
            <person name="Bartholomew K.A."/>
            <person name="Coutinho P.M."/>
            <person name="Erdmann S."/>
            <person name="Fowler T.J."/>
            <person name="Gathman A.C."/>
            <person name="Lombard V."/>
            <person name="Henrissat B."/>
            <person name="Knabe N."/>
            <person name="Kuees U."/>
            <person name="Lilly W.W."/>
            <person name="Lindquist E."/>
            <person name="Lucas S."/>
            <person name="Magnuson J.K."/>
            <person name="Piumi F."/>
            <person name="Raudaskoski M."/>
            <person name="Salamov A."/>
            <person name="Schmutz J."/>
            <person name="Schwarze F.W.M.R."/>
            <person name="vanKuyk P.A."/>
            <person name="Horton J.S."/>
            <person name="Grigoriev I.V."/>
            <person name="Woesten H.A.B."/>
        </authorList>
    </citation>
    <scope>NUCLEOTIDE SEQUENCE [LARGE SCALE GENOMIC DNA]</scope>
    <source>
        <strain evidence="16">H4-8 / FGSC 9210</strain>
    </source>
</reference>